<keyword evidence="5 7" id="KW-0143">Chaperone</keyword>
<dbReference type="PANTHER" id="PTHR47637">
    <property type="entry name" value="CHAPERONE SURA"/>
    <property type="match status" value="1"/>
</dbReference>
<dbReference type="Gene3D" id="1.10.4030.10">
    <property type="entry name" value="Porin chaperone SurA, peptide-binding domain"/>
    <property type="match status" value="1"/>
</dbReference>
<dbReference type="InterPro" id="IPR046357">
    <property type="entry name" value="PPIase_dom_sf"/>
</dbReference>
<dbReference type="PANTHER" id="PTHR47637:SF1">
    <property type="entry name" value="CHAPERONE SURA"/>
    <property type="match status" value="1"/>
</dbReference>
<comment type="function">
    <text evidence="7">Chaperone involved in the correct folding and assembly of outer membrane proteins. Recognizes specific patterns of aromatic residues and the orientation of their side chains, which are found more frequently in integral outer membrane proteins. May act in both early periplasmic and late outer membrane-associated steps of protein maturation.</text>
</comment>
<comment type="catalytic activity">
    <reaction evidence="7">
        <text>[protein]-peptidylproline (omega=180) = [protein]-peptidylproline (omega=0)</text>
        <dbReference type="Rhea" id="RHEA:16237"/>
        <dbReference type="Rhea" id="RHEA-COMP:10747"/>
        <dbReference type="Rhea" id="RHEA-COMP:10748"/>
        <dbReference type="ChEBI" id="CHEBI:83833"/>
        <dbReference type="ChEBI" id="CHEBI:83834"/>
        <dbReference type="EC" id="5.2.1.8"/>
    </reaction>
</comment>
<dbReference type="GO" id="GO:0006457">
    <property type="term" value="P:protein folding"/>
    <property type="evidence" value="ECO:0007669"/>
    <property type="project" value="UniProtKB-UniRule"/>
</dbReference>
<keyword evidence="6 7" id="KW-0413">Isomerase</keyword>
<gene>
    <name evidence="7" type="primary">surA</name>
    <name evidence="9" type="ORF">INR99_14625</name>
</gene>
<dbReference type="EC" id="5.2.1.8" evidence="7"/>
<sequence precursor="true">MKPFTPLLLAAVLCSPFSQAAIATVDRVVAVVNRNAITQQELDQRIDEIRASLKQKNAELPPAAMLQERVLENLILEQVQLQRAQTIGLRIDDAFLENGLNRLAAQNNASLAEFRSRVEASGLDWKQFRESVRQQMLLGRLREKEVDSQVQVSDAELDDYLKLAADKAPVEFNLSQIYVPVPDNASPEQIQAARVKINDARKDLLAGRDFATVAATYSASGEMAKAGNLGWRSSASLPAPFVNLLNQTESGGITDVVRTPGGFHVFKLNEKRTQSEKVVVKQTHVRHILIRPNELVSENDALRKLTQLRTRIQQGEKFTELAKIYSEDGSASKGGDLGWISPGETVPQFEEAMNALAIGELSKPVRSPFGLHLILVEERRDQDITKDRERAKLRMEIRQRKAEEQYEDWLRQLRDRAYVVYKLKDE</sequence>
<dbReference type="InterPro" id="IPR027304">
    <property type="entry name" value="Trigger_fact/SurA_dom_sf"/>
</dbReference>
<evidence type="ECO:0000259" key="8">
    <source>
        <dbReference type="PROSITE" id="PS50198"/>
    </source>
</evidence>
<evidence type="ECO:0000256" key="3">
    <source>
        <dbReference type="ARBA" id="ARBA00022764"/>
    </source>
</evidence>
<dbReference type="GO" id="GO:0043165">
    <property type="term" value="P:Gram-negative-bacterium-type cell outer membrane assembly"/>
    <property type="evidence" value="ECO:0007669"/>
    <property type="project" value="InterPro"/>
</dbReference>
<dbReference type="GO" id="GO:0051082">
    <property type="term" value="F:unfolded protein binding"/>
    <property type="evidence" value="ECO:0007669"/>
    <property type="project" value="UniProtKB-UniRule"/>
</dbReference>
<comment type="caution">
    <text evidence="9">The sequence shown here is derived from an EMBL/GenBank/DDBJ whole genome shotgun (WGS) entry which is preliminary data.</text>
</comment>
<dbReference type="InterPro" id="IPR000297">
    <property type="entry name" value="PPIase_PpiC"/>
</dbReference>
<organism evidence="9 10">
    <name type="scientific">Chitinilyticum piscinae</name>
    <dbReference type="NCBI Taxonomy" id="2866724"/>
    <lineage>
        <taxon>Bacteria</taxon>
        <taxon>Pseudomonadati</taxon>
        <taxon>Pseudomonadota</taxon>
        <taxon>Betaproteobacteria</taxon>
        <taxon>Neisseriales</taxon>
        <taxon>Chitinibacteraceae</taxon>
        <taxon>Chitinilyticum</taxon>
    </lineage>
</organism>
<protein>
    <recommendedName>
        <fullName evidence="7">Chaperone SurA</fullName>
    </recommendedName>
    <alternativeName>
        <fullName evidence="7">Peptidyl-prolyl cis-trans isomerase SurA</fullName>
        <shortName evidence="7">PPIase SurA</shortName>
        <ecNumber evidence="7">5.2.1.8</ecNumber>
    </alternativeName>
    <alternativeName>
        <fullName evidence="7">Rotamase SurA</fullName>
    </alternativeName>
</protein>
<feature type="domain" description="PpiC" evidence="8">
    <location>
        <begin position="280"/>
        <end position="378"/>
    </location>
</feature>
<dbReference type="Pfam" id="PF09312">
    <property type="entry name" value="SurA_N"/>
    <property type="match status" value="1"/>
</dbReference>
<evidence type="ECO:0000256" key="6">
    <source>
        <dbReference type="ARBA" id="ARBA00023235"/>
    </source>
</evidence>
<keyword evidence="3 7" id="KW-0574">Periplasm</keyword>
<dbReference type="Pfam" id="PF00639">
    <property type="entry name" value="Rotamase"/>
    <property type="match status" value="1"/>
</dbReference>
<dbReference type="InterPro" id="IPR023034">
    <property type="entry name" value="PPIase_SurA"/>
</dbReference>
<dbReference type="PROSITE" id="PS50198">
    <property type="entry name" value="PPIC_PPIASE_2"/>
    <property type="match status" value="2"/>
</dbReference>
<evidence type="ECO:0000256" key="7">
    <source>
        <dbReference type="HAMAP-Rule" id="MF_01183"/>
    </source>
</evidence>
<feature type="domain" description="PpiC" evidence="8">
    <location>
        <begin position="169"/>
        <end position="270"/>
    </location>
</feature>
<keyword evidence="1 7" id="KW-0732">Signal</keyword>
<dbReference type="Pfam" id="PF13616">
    <property type="entry name" value="Rotamase_3"/>
    <property type="match status" value="1"/>
</dbReference>
<dbReference type="InterPro" id="IPR050280">
    <property type="entry name" value="OMP_Chaperone_SurA"/>
</dbReference>
<evidence type="ECO:0000256" key="1">
    <source>
        <dbReference type="ARBA" id="ARBA00022729"/>
    </source>
</evidence>
<feature type="signal peptide" evidence="7">
    <location>
        <begin position="1"/>
        <end position="20"/>
    </location>
</feature>
<keyword evidence="10" id="KW-1185">Reference proteome</keyword>
<evidence type="ECO:0000313" key="10">
    <source>
        <dbReference type="Proteomes" id="UP000604481"/>
    </source>
</evidence>
<dbReference type="GO" id="GO:0042277">
    <property type="term" value="F:peptide binding"/>
    <property type="evidence" value="ECO:0007669"/>
    <property type="project" value="InterPro"/>
</dbReference>
<dbReference type="Gene3D" id="3.10.50.40">
    <property type="match status" value="2"/>
</dbReference>
<evidence type="ECO:0000256" key="4">
    <source>
        <dbReference type="ARBA" id="ARBA00023110"/>
    </source>
</evidence>
<comment type="domain">
    <text evidence="7">The PPIase activity resides only in the second parvulin domain. The N-terminal region and the C-terminal tail are necessary and sufficient for the chaperone activity of SurA. The PPIase activity is dispensable for SurA to function as a chaperone. The N-terminal region and the C-terminal tail are also required for porin recognition.</text>
</comment>
<keyword evidence="2 7" id="KW-0677">Repeat</keyword>
<proteinExistence type="inferred from homology"/>
<reference evidence="9 10" key="1">
    <citation type="submission" date="2020-10" db="EMBL/GenBank/DDBJ databases">
        <title>The genome sequence of Chitinilyticum litopenaei 4Y14.</title>
        <authorList>
            <person name="Liu Y."/>
        </authorList>
    </citation>
    <scope>NUCLEOTIDE SEQUENCE [LARGE SCALE GENOMIC DNA]</scope>
    <source>
        <strain evidence="9 10">4Y14</strain>
    </source>
</reference>
<dbReference type="GO" id="GO:0030288">
    <property type="term" value="C:outer membrane-bounded periplasmic space"/>
    <property type="evidence" value="ECO:0007669"/>
    <property type="project" value="InterPro"/>
</dbReference>
<keyword evidence="4 7" id="KW-0697">Rotamase</keyword>
<dbReference type="GO" id="GO:0003755">
    <property type="term" value="F:peptidyl-prolyl cis-trans isomerase activity"/>
    <property type="evidence" value="ECO:0007669"/>
    <property type="project" value="UniProtKB-UniRule"/>
</dbReference>
<evidence type="ECO:0000256" key="5">
    <source>
        <dbReference type="ARBA" id="ARBA00023186"/>
    </source>
</evidence>
<dbReference type="InterPro" id="IPR015391">
    <property type="entry name" value="SurA_N"/>
</dbReference>
<dbReference type="Proteomes" id="UP000604481">
    <property type="component" value="Unassembled WGS sequence"/>
</dbReference>
<feature type="chain" id="PRO_5035348963" description="Chaperone SurA" evidence="7">
    <location>
        <begin position="21"/>
        <end position="426"/>
    </location>
</feature>
<dbReference type="EMBL" id="JADFUA010000011">
    <property type="protein sequence ID" value="MBE9610572.1"/>
    <property type="molecule type" value="Genomic_DNA"/>
</dbReference>
<evidence type="ECO:0000313" key="9">
    <source>
        <dbReference type="EMBL" id="MBE9610572.1"/>
    </source>
</evidence>
<name>A0A8J7FMA2_9NEIS</name>
<dbReference type="HAMAP" id="MF_01183">
    <property type="entry name" value="Chaperone_SurA"/>
    <property type="match status" value="1"/>
</dbReference>
<comment type="subcellular location">
    <subcellularLocation>
        <location evidence="7">Periplasm</location>
    </subcellularLocation>
    <text evidence="7">Is capable of associating with the outer membrane.</text>
</comment>
<dbReference type="GO" id="GO:0050821">
    <property type="term" value="P:protein stabilization"/>
    <property type="evidence" value="ECO:0007669"/>
    <property type="project" value="InterPro"/>
</dbReference>
<accession>A0A8J7FMA2</accession>
<dbReference type="AlphaFoldDB" id="A0A8J7FMA2"/>
<dbReference type="SUPFAM" id="SSF54534">
    <property type="entry name" value="FKBP-like"/>
    <property type="match status" value="2"/>
</dbReference>
<evidence type="ECO:0000256" key="2">
    <source>
        <dbReference type="ARBA" id="ARBA00022737"/>
    </source>
</evidence>
<dbReference type="RefSeq" id="WP_194117122.1">
    <property type="nucleotide sequence ID" value="NZ_JADFUA010000011.1"/>
</dbReference>
<dbReference type="SUPFAM" id="SSF109998">
    <property type="entry name" value="Triger factor/SurA peptide-binding domain-like"/>
    <property type="match status" value="1"/>
</dbReference>